<reference evidence="2" key="1">
    <citation type="submission" date="2017-06" db="EMBL/GenBank/DDBJ databases">
        <title>Genome analysis of Fimbriiglobus ruber SP5, the first member of the order Planctomycetales with confirmed chitinolytic capability.</title>
        <authorList>
            <person name="Ravin N.V."/>
            <person name="Rakitin A.L."/>
            <person name="Ivanova A.A."/>
            <person name="Beletsky A.V."/>
            <person name="Kulichevskaya I.S."/>
            <person name="Mardanov A.V."/>
            <person name="Dedysh S.N."/>
        </authorList>
    </citation>
    <scope>NUCLEOTIDE SEQUENCE [LARGE SCALE GENOMIC DNA]</scope>
    <source>
        <strain evidence="2">SP5</strain>
    </source>
</reference>
<proteinExistence type="predicted"/>
<protein>
    <submittedName>
        <fullName evidence="1">Uncharacterized protein</fullName>
    </submittedName>
</protein>
<keyword evidence="2" id="KW-1185">Reference proteome</keyword>
<organism evidence="1 2">
    <name type="scientific">Fimbriiglobus ruber</name>
    <dbReference type="NCBI Taxonomy" id="1908690"/>
    <lineage>
        <taxon>Bacteria</taxon>
        <taxon>Pseudomonadati</taxon>
        <taxon>Planctomycetota</taxon>
        <taxon>Planctomycetia</taxon>
        <taxon>Gemmatales</taxon>
        <taxon>Gemmataceae</taxon>
        <taxon>Fimbriiglobus</taxon>
    </lineage>
</organism>
<evidence type="ECO:0000313" key="2">
    <source>
        <dbReference type="Proteomes" id="UP000214646"/>
    </source>
</evidence>
<dbReference type="EMBL" id="NIDE01000007">
    <property type="protein sequence ID" value="OWK40927.1"/>
    <property type="molecule type" value="Genomic_DNA"/>
</dbReference>
<name>A0A225DXT7_9BACT</name>
<dbReference type="AlphaFoldDB" id="A0A225DXT7"/>
<evidence type="ECO:0000313" key="1">
    <source>
        <dbReference type="EMBL" id="OWK40927.1"/>
    </source>
</evidence>
<dbReference type="Proteomes" id="UP000214646">
    <property type="component" value="Unassembled WGS sequence"/>
</dbReference>
<sequence length="48" mass="5112">MALISLGGYLALAGHRSHLYQSNNRLAAYLAGRIAARSYPGPDNEHSG</sequence>
<comment type="caution">
    <text evidence="1">The sequence shown here is derived from an EMBL/GenBank/DDBJ whole genome shotgun (WGS) entry which is preliminary data.</text>
</comment>
<gene>
    <name evidence="1" type="ORF">FRUB_04819</name>
</gene>
<accession>A0A225DXT7</accession>